<dbReference type="PROSITE" id="PS50937">
    <property type="entry name" value="HTH_MERR_2"/>
    <property type="match status" value="1"/>
</dbReference>
<name>A0A1W6L8J6_9BURK</name>
<keyword evidence="4" id="KW-0804">Transcription</keyword>
<dbReference type="GO" id="GO:0003677">
    <property type="term" value="F:DNA binding"/>
    <property type="evidence" value="ECO:0007669"/>
    <property type="project" value="UniProtKB-KW"/>
</dbReference>
<dbReference type="Pfam" id="PF13411">
    <property type="entry name" value="MerR_1"/>
    <property type="match status" value="1"/>
</dbReference>
<keyword evidence="1" id="KW-0678">Repressor</keyword>
<reference evidence="5 6" key="1">
    <citation type="submission" date="2016-04" db="EMBL/GenBank/DDBJ databases">
        <title>Complete genome sequence of natural rubber-degrading, novel Gram-negative bacterium, Rhizobacter gummiphilus strain NS21.</title>
        <authorList>
            <person name="Tabata M."/>
            <person name="Kasai D."/>
            <person name="Fukuda M."/>
        </authorList>
    </citation>
    <scope>NUCLEOTIDE SEQUENCE [LARGE SCALE GENOMIC DNA]</scope>
    <source>
        <strain evidence="5 6">NS21</strain>
    </source>
</reference>
<keyword evidence="6" id="KW-1185">Reference proteome</keyword>
<dbReference type="PANTHER" id="PTHR30204">
    <property type="entry name" value="REDOX-CYCLING DRUG-SENSING TRANSCRIPTIONAL ACTIVATOR SOXR"/>
    <property type="match status" value="1"/>
</dbReference>
<evidence type="ECO:0000313" key="5">
    <source>
        <dbReference type="EMBL" id="ARN20651.1"/>
    </source>
</evidence>
<dbReference type="PANTHER" id="PTHR30204:SF69">
    <property type="entry name" value="MERR-FAMILY TRANSCRIPTIONAL REGULATOR"/>
    <property type="match status" value="1"/>
</dbReference>
<dbReference type="RefSeq" id="WP_085750928.1">
    <property type="nucleotide sequence ID" value="NZ_BSPR01000007.1"/>
</dbReference>
<dbReference type="OrthoDB" id="9808480at2"/>
<protein>
    <submittedName>
        <fullName evidence="5">MerR family transcriptional regulator</fullName>
    </submittedName>
</protein>
<evidence type="ECO:0000313" key="6">
    <source>
        <dbReference type="Proteomes" id="UP000193427"/>
    </source>
</evidence>
<dbReference type="Gene3D" id="1.10.1660.10">
    <property type="match status" value="1"/>
</dbReference>
<evidence type="ECO:0000256" key="4">
    <source>
        <dbReference type="ARBA" id="ARBA00023163"/>
    </source>
</evidence>
<dbReference type="CDD" id="cd00592">
    <property type="entry name" value="HTH_MerR-like"/>
    <property type="match status" value="1"/>
</dbReference>
<evidence type="ECO:0000256" key="2">
    <source>
        <dbReference type="ARBA" id="ARBA00023015"/>
    </source>
</evidence>
<gene>
    <name evidence="5" type="ORF">A4W93_12515</name>
</gene>
<dbReference type="AlphaFoldDB" id="A0A1W6L8J6"/>
<accession>A0A1W6L8J6</accession>
<dbReference type="InterPro" id="IPR047057">
    <property type="entry name" value="MerR_fam"/>
</dbReference>
<proteinExistence type="predicted"/>
<keyword evidence="3" id="KW-0238">DNA-binding</keyword>
<evidence type="ECO:0000256" key="1">
    <source>
        <dbReference type="ARBA" id="ARBA00022491"/>
    </source>
</evidence>
<organism evidence="5 6">
    <name type="scientific">Piscinibacter gummiphilus</name>
    <dbReference type="NCBI Taxonomy" id="946333"/>
    <lineage>
        <taxon>Bacteria</taxon>
        <taxon>Pseudomonadati</taxon>
        <taxon>Pseudomonadota</taxon>
        <taxon>Betaproteobacteria</taxon>
        <taxon>Burkholderiales</taxon>
        <taxon>Sphaerotilaceae</taxon>
        <taxon>Piscinibacter</taxon>
    </lineage>
</organism>
<evidence type="ECO:0000256" key="3">
    <source>
        <dbReference type="ARBA" id="ARBA00023125"/>
    </source>
</evidence>
<dbReference type="InterPro" id="IPR000551">
    <property type="entry name" value="MerR-type_HTH_dom"/>
</dbReference>
<sequence>MLMSEFARATGLSPETVRFYVGRGLLRPSRSAVGGSNPYQVFSADDVTTARMILLQKSLGYSLAEIAELNEAYRSGARSAARTAEVLRAQIRKLEGRRTELDTALDFLREKLAWTEAGKRGKAPRLGSLDGHCPD</sequence>
<dbReference type="Proteomes" id="UP000193427">
    <property type="component" value="Chromosome"/>
</dbReference>
<dbReference type="STRING" id="946333.A4W93_12515"/>
<dbReference type="SUPFAM" id="SSF46955">
    <property type="entry name" value="Putative DNA-binding domain"/>
    <property type="match status" value="1"/>
</dbReference>
<dbReference type="InterPro" id="IPR009061">
    <property type="entry name" value="DNA-bd_dom_put_sf"/>
</dbReference>
<keyword evidence="2" id="KW-0805">Transcription regulation</keyword>
<dbReference type="SMART" id="SM00422">
    <property type="entry name" value="HTH_MERR"/>
    <property type="match status" value="1"/>
</dbReference>
<dbReference type="KEGG" id="rgu:A4W93_12515"/>
<dbReference type="EMBL" id="CP015118">
    <property type="protein sequence ID" value="ARN20651.1"/>
    <property type="molecule type" value="Genomic_DNA"/>
</dbReference>
<dbReference type="GO" id="GO:0003700">
    <property type="term" value="F:DNA-binding transcription factor activity"/>
    <property type="evidence" value="ECO:0007669"/>
    <property type="project" value="InterPro"/>
</dbReference>